<organism evidence="1 2">
    <name type="scientific">Clostridium taeniosporum</name>
    <dbReference type="NCBI Taxonomy" id="394958"/>
    <lineage>
        <taxon>Bacteria</taxon>
        <taxon>Bacillati</taxon>
        <taxon>Bacillota</taxon>
        <taxon>Clostridia</taxon>
        <taxon>Eubacteriales</taxon>
        <taxon>Clostridiaceae</taxon>
        <taxon>Clostridium</taxon>
    </lineage>
</organism>
<gene>
    <name evidence="1" type="ORF">BGI42_08090</name>
</gene>
<reference evidence="2" key="1">
    <citation type="submission" date="2016-09" db="EMBL/GenBank/DDBJ databases">
        <title>Genomics of Clostridium taeniosporum, an organism which forms endospores with ribbon-like appendages.</title>
        <authorList>
            <person name="Walker J.R."/>
        </authorList>
    </citation>
    <scope>NUCLEOTIDE SEQUENCE [LARGE SCALE GENOMIC DNA]</scope>
    <source>
        <strain evidence="2">1/k</strain>
    </source>
</reference>
<dbReference type="EMBL" id="CP017253">
    <property type="protein sequence ID" value="AOR23693.1"/>
    <property type="molecule type" value="Genomic_DNA"/>
</dbReference>
<keyword evidence="2" id="KW-1185">Reference proteome</keyword>
<dbReference type="AlphaFoldDB" id="A0A1D7XK25"/>
<proteinExistence type="predicted"/>
<name>A0A1D7XK25_9CLOT</name>
<dbReference type="KEGG" id="ctae:BGI42_08090"/>
<dbReference type="RefSeq" id="WP_069679843.1">
    <property type="nucleotide sequence ID" value="NZ_CP017253.2"/>
</dbReference>
<protein>
    <submittedName>
        <fullName evidence="1">Uncharacterized protein</fullName>
    </submittedName>
</protein>
<evidence type="ECO:0000313" key="2">
    <source>
        <dbReference type="Proteomes" id="UP000094652"/>
    </source>
</evidence>
<evidence type="ECO:0000313" key="1">
    <source>
        <dbReference type="EMBL" id="AOR23693.1"/>
    </source>
</evidence>
<dbReference type="Proteomes" id="UP000094652">
    <property type="component" value="Chromosome"/>
</dbReference>
<accession>A0A1D7XK25</accession>
<sequence length="118" mass="13647">MQTKECDISNNVKHIVFPKCCDSLNEKIKTSLDDTGKLLLVRVHLKNVLYNKTLAVGVLIFEGQDLISFKVKKLYTGCCYGMCKYHNIQTPTYYFVFPNKDHCSKKDFTIKVVKNYII</sequence>